<accession>A0A919RZE4</accession>
<comment type="function">
    <text evidence="6">Sigma factors are initiation factors that promote the attachment of RNA polymerase to specific initiation sites and are then released.</text>
</comment>
<comment type="caution">
    <text evidence="7">The sequence shown here is derived from an EMBL/GenBank/DDBJ whole genome shotgun (WGS) entry which is preliminary data.</text>
</comment>
<dbReference type="AlphaFoldDB" id="A0A919RZE4"/>
<protein>
    <recommendedName>
        <fullName evidence="6">RNA polymerase sigma factor SigI</fullName>
    </recommendedName>
</protein>
<dbReference type="GO" id="GO:0005737">
    <property type="term" value="C:cytoplasm"/>
    <property type="evidence" value="ECO:0007669"/>
    <property type="project" value="UniProtKB-SubCell"/>
</dbReference>
<feature type="DNA-binding region" description="H-T-H motif" evidence="6">
    <location>
        <begin position="176"/>
        <end position="195"/>
    </location>
</feature>
<dbReference type="EMBL" id="BOPZ01000012">
    <property type="protein sequence ID" value="GIM29047.1"/>
    <property type="molecule type" value="Genomic_DNA"/>
</dbReference>
<gene>
    <name evidence="7" type="primary">fliA3</name>
    <name evidence="6" type="synonym">sigI</name>
    <name evidence="7" type="ORF">CPJCM30710_17130</name>
</gene>
<keyword evidence="6" id="KW-0346">Stress response</keyword>
<dbReference type="GO" id="GO:0016987">
    <property type="term" value="F:sigma factor activity"/>
    <property type="evidence" value="ECO:0007669"/>
    <property type="project" value="UniProtKB-UniRule"/>
</dbReference>
<evidence type="ECO:0000256" key="6">
    <source>
        <dbReference type="HAMAP-Rule" id="MF_02064"/>
    </source>
</evidence>
<comment type="similarity">
    <text evidence="6">Belongs to the sigma-70 factor family. SigI subfamily.</text>
</comment>
<evidence type="ECO:0000256" key="2">
    <source>
        <dbReference type="ARBA" id="ARBA00023015"/>
    </source>
</evidence>
<evidence type="ECO:0000256" key="1">
    <source>
        <dbReference type="ARBA" id="ARBA00022490"/>
    </source>
</evidence>
<organism evidence="7 8">
    <name type="scientific">Clostridium polyendosporum</name>
    <dbReference type="NCBI Taxonomy" id="69208"/>
    <lineage>
        <taxon>Bacteria</taxon>
        <taxon>Bacillati</taxon>
        <taxon>Bacillota</taxon>
        <taxon>Clostridia</taxon>
        <taxon>Eubacteriales</taxon>
        <taxon>Clostridiaceae</taxon>
        <taxon>Clostridium</taxon>
    </lineage>
</organism>
<dbReference type="SUPFAM" id="SSF88946">
    <property type="entry name" value="Sigma2 domain of RNA polymerase sigma factors"/>
    <property type="match status" value="1"/>
</dbReference>
<evidence type="ECO:0000256" key="3">
    <source>
        <dbReference type="ARBA" id="ARBA00023082"/>
    </source>
</evidence>
<evidence type="ECO:0000313" key="8">
    <source>
        <dbReference type="Proteomes" id="UP000679179"/>
    </source>
</evidence>
<keyword evidence="5 6" id="KW-0804">Transcription</keyword>
<keyword evidence="4 6" id="KW-0238">DNA-binding</keyword>
<sequence length="224" mass="26426">MKENLKINDKNLFIEDNLEFIYKTTNTICKRKLDHRNDEEISVALQAFNKACDTFSEKKGNFFSYSRAVIKNALIDFFRSSKKVPLLSFEEEENYDYIDNTLSISQYEKTLEGQNREEEIGLFKKELSEYGIDFFQLVEASPSHKDTREELLNIAIYCIRDQEVLITLKKNKRLPISKISSGTNKSKKLIEKWRKYLIALIIVLSNKEYLYLKSYLSIRQRGEK</sequence>
<proteinExistence type="inferred from homology"/>
<dbReference type="PIRSF" id="PIRSF038953">
    <property type="entry name" value="SigI"/>
    <property type="match status" value="1"/>
</dbReference>
<dbReference type="GO" id="GO:0006352">
    <property type="term" value="P:DNA-templated transcription initiation"/>
    <property type="evidence" value="ECO:0007669"/>
    <property type="project" value="UniProtKB-UniRule"/>
</dbReference>
<evidence type="ECO:0000313" key="7">
    <source>
        <dbReference type="EMBL" id="GIM29047.1"/>
    </source>
</evidence>
<dbReference type="HAMAP" id="MF_02064">
    <property type="entry name" value="Sigma70_SigI"/>
    <property type="match status" value="1"/>
</dbReference>
<comment type="subunit">
    <text evidence="6">Interacts with RsgI.</text>
</comment>
<keyword evidence="8" id="KW-1185">Reference proteome</keyword>
<comment type="activity regulation">
    <text evidence="6">Negatively regulated by the anti-sigma-I factor RsgI.</text>
</comment>
<dbReference type="Proteomes" id="UP000679179">
    <property type="component" value="Unassembled WGS sequence"/>
</dbReference>
<keyword evidence="2 6" id="KW-0805">Transcription regulation</keyword>
<keyword evidence="3 6" id="KW-0731">Sigma factor</keyword>
<dbReference type="InterPro" id="IPR014244">
    <property type="entry name" value="RNA_pol_sigma-I"/>
</dbReference>
<reference evidence="7" key="1">
    <citation type="submission" date="2021-03" db="EMBL/GenBank/DDBJ databases">
        <title>Taxonomic study of Clostridium polyendosporum from meadow-gley soil under rice.</title>
        <authorList>
            <person name="Kobayashi H."/>
            <person name="Tanizawa Y."/>
            <person name="Yagura M."/>
        </authorList>
    </citation>
    <scope>NUCLEOTIDE SEQUENCE</scope>
    <source>
        <strain evidence="7">JCM 30710</strain>
    </source>
</reference>
<evidence type="ECO:0000256" key="4">
    <source>
        <dbReference type="ARBA" id="ARBA00023125"/>
    </source>
</evidence>
<dbReference type="InterPro" id="IPR013325">
    <property type="entry name" value="RNA_pol_sigma_r2"/>
</dbReference>
<comment type="subcellular location">
    <subcellularLocation>
        <location evidence="6">Cytoplasm</location>
    </subcellularLocation>
</comment>
<feature type="short sequence motif" description="Polymerase core binding" evidence="6">
    <location>
        <begin position="39"/>
        <end position="52"/>
    </location>
</feature>
<dbReference type="RefSeq" id="WP_212903761.1">
    <property type="nucleotide sequence ID" value="NZ_BOPZ01000012.1"/>
</dbReference>
<evidence type="ECO:0000256" key="5">
    <source>
        <dbReference type="ARBA" id="ARBA00023163"/>
    </source>
</evidence>
<dbReference type="GO" id="GO:0003677">
    <property type="term" value="F:DNA binding"/>
    <property type="evidence" value="ECO:0007669"/>
    <property type="project" value="UniProtKB-UniRule"/>
</dbReference>
<name>A0A919RZE4_9CLOT</name>
<keyword evidence="1 6" id="KW-0963">Cytoplasm</keyword>
<dbReference type="Gene3D" id="1.10.1740.10">
    <property type="match status" value="1"/>
</dbReference>